<proteinExistence type="inferred from homology"/>
<feature type="transmembrane region" description="Helical" evidence="12">
    <location>
        <begin position="239"/>
        <end position="257"/>
    </location>
</feature>
<feature type="transmembrane region" description="Helical" evidence="12">
    <location>
        <begin position="131"/>
        <end position="149"/>
    </location>
</feature>
<dbReference type="Proteomes" id="UP000294678">
    <property type="component" value="Unassembled WGS sequence"/>
</dbReference>
<feature type="transmembrane region" description="Helical" evidence="12">
    <location>
        <begin position="156"/>
        <end position="179"/>
    </location>
</feature>
<evidence type="ECO:0000256" key="12">
    <source>
        <dbReference type="HAMAP-Rule" id="MF_01464"/>
    </source>
</evidence>
<dbReference type="PANTHER" id="PTHR30081">
    <property type="entry name" value="PROTEIN-EXPORT MEMBRANE PROTEIN SEC"/>
    <property type="match status" value="1"/>
</dbReference>
<keyword evidence="3 12" id="KW-1003">Cell membrane</keyword>
<dbReference type="InterPro" id="IPR005665">
    <property type="entry name" value="SecF_bac"/>
</dbReference>
<evidence type="ECO:0000256" key="10">
    <source>
        <dbReference type="ARBA" id="ARBA00060856"/>
    </source>
</evidence>
<dbReference type="PANTHER" id="PTHR30081:SF8">
    <property type="entry name" value="PROTEIN TRANSLOCASE SUBUNIT SECF"/>
    <property type="match status" value="1"/>
</dbReference>
<dbReference type="Gene3D" id="1.20.1640.10">
    <property type="entry name" value="Multidrug efflux transporter AcrB transmembrane domain"/>
    <property type="match status" value="1"/>
</dbReference>
<dbReference type="RefSeq" id="WP_134113425.1">
    <property type="nucleotide sequence ID" value="NZ_SOBG01000006.1"/>
</dbReference>
<dbReference type="SUPFAM" id="SSF82866">
    <property type="entry name" value="Multidrug efflux transporter AcrB transmembrane domain"/>
    <property type="match status" value="1"/>
</dbReference>
<comment type="subunit">
    <text evidence="12">Forms a complex with SecD. Part of the essential Sec protein translocation apparatus which comprises SecA, SecYEG and auxiliary proteins SecDF. Other proteins may also be involved.</text>
</comment>
<dbReference type="EMBL" id="SOBG01000006">
    <property type="protein sequence ID" value="TDT69214.1"/>
    <property type="molecule type" value="Genomic_DNA"/>
</dbReference>
<evidence type="ECO:0000256" key="7">
    <source>
        <dbReference type="ARBA" id="ARBA00023010"/>
    </source>
</evidence>
<dbReference type="Pfam" id="PF02355">
    <property type="entry name" value="SecD_SecF_C"/>
    <property type="match status" value="1"/>
</dbReference>
<dbReference type="NCBIfam" id="TIGR00966">
    <property type="entry name" value="transloc_SecF"/>
    <property type="match status" value="1"/>
</dbReference>
<feature type="domain" description="Protein export membrane protein SecD/SecF C-terminal" evidence="13">
    <location>
        <begin position="103"/>
        <end position="286"/>
    </location>
</feature>
<dbReference type="FunFam" id="1.20.1640.10:FF:000024">
    <property type="entry name" value="Multifunctional fusion protein"/>
    <property type="match status" value="1"/>
</dbReference>
<evidence type="ECO:0000313" key="14">
    <source>
        <dbReference type="EMBL" id="TDT69214.1"/>
    </source>
</evidence>
<protein>
    <recommendedName>
        <fullName evidence="12">Protein-export membrane protein SecF</fullName>
    </recommendedName>
</protein>
<keyword evidence="4 12" id="KW-0812">Transmembrane</keyword>
<dbReference type="GO" id="GO:0015450">
    <property type="term" value="F:protein-transporting ATPase activity"/>
    <property type="evidence" value="ECO:0007669"/>
    <property type="project" value="InterPro"/>
</dbReference>
<evidence type="ECO:0000256" key="5">
    <source>
        <dbReference type="ARBA" id="ARBA00022927"/>
    </source>
</evidence>
<feature type="transmembrane region" description="Helical" evidence="12">
    <location>
        <begin position="185"/>
        <end position="204"/>
    </location>
</feature>
<dbReference type="AlphaFoldDB" id="A0AA46I5E5"/>
<dbReference type="HAMAP" id="MF_01464_B">
    <property type="entry name" value="SecF_B"/>
    <property type="match status" value="1"/>
</dbReference>
<dbReference type="InterPro" id="IPR048634">
    <property type="entry name" value="SecD_SecF_C"/>
</dbReference>
<comment type="similarity">
    <text evidence="10">In the C-terminal section; belongs to the SecD/SecF family. SecF subfamily.</text>
</comment>
<evidence type="ECO:0000256" key="6">
    <source>
        <dbReference type="ARBA" id="ARBA00022989"/>
    </source>
</evidence>
<evidence type="ECO:0000313" key="15">
    <source>
        <dbReference type="Proteomes" id="UP000294678"/>
    </source>
</evidence>
<keyword evidence="2 12" id="KW-0813">Transport</keyword>
<dbReference type="GO" id="GO:0065002">
    <property type="term" value="P:intracellular protein transmembrane transport"/>
    <property type="evidence" value="ECO:0007669"/>
    <property type="project" value="UniProtKB-UniRule"/>
</dbReference>
<keyword evidence="7 12" id="KW-0811">Translocation</keyword>
<dbReference type="InterPro" id="IPR055344">
    <property type="entry name" value="SecD_SecF_C_bact"/>
</dbReference>
<evidence type="ECO:0000256" key="4">
    <source>
        <dbReference type="ARBA" id="ARBA00022692"/>
    </source>
</evidence>
<comment type="similarity">
    <text evidence="12">Belongs to the SecD/SecF family. SecF subfamily.</text>
</comment>
<evidence type="ECO:0000259" key="13">
    <source>
        <dbReference type="Pfam" id="PF02355"/>
    </source>
</evidence>
<evidence type="ECO:0000256" key="8">
    <source>
        <dbReference type="ARBA" id="ARBA00023136"/>
    </source>
</evidence>
<feature type="transmembrane region" description="Helical" evidence="12">
    <location>
        <begin position="12"/>
        <end position="32"/>
    </location>
</feature>
<comment type="caution">
    <text evidence="14">The sequence shown here is derived from an EMBL/GenBank/DDBJ whole genome shotgun (WGS) entry which is preliminary data.</text>
</comment>
<comment type="function">
    <text evidence="9 12">Part of the Sec protein translocase complex. Interacts with the SecYEG preprotein conducting channel. SecDF uses the proton motive force (PMF) to complete protein translocation after the ATP-dependent function of SecA.</text>
</comment>
<keyword evidence="6 12" id="KW-1133">Transmembrane helix</keyword>
<keyword evidence="8 12" id="KW-0472">Membrane</keyword>
<dbReference type="InterPro" id="IPR022646">
    <property type="entry name" value="SecD/SecF_CS"/>
</dbReference>
<dbReference type="InterPro" id="IPR022813">
    <property type="entry name" value="SecD/SecF_arch_bac"/>
</dbReference>
<evidence type="ECO:0000256" key="2">
    <source>
        <dbReference type="ARBA" id="ARBA00022448"/>
    </source>
</evidence>
<dbReference type="GO" id="GO:0043952">
    <property type="term" value="P:protein transport by the Sec complex"/>
    <property type="evidence" value="ECO:0007669"/>
    <property type="project" value="UniProtKB-UniRule"/>
</dbReference>
<dbReference type="PRINTS" id="PR01755">
    <property type="entry name" value="SECFTRNLCASE"/>
</dbReference>
<comment type="subcellular location">
    <subcellularLocation>
        <location evidence="1 12">Cell membrane</location>
        <topology evidence="1 12">Multi-pass membrane protein</topology>
    </subcellularLocation>
</comment>
<dbReference type="GO" id="GO:0005886">
    <property type="term" value="C:plasma membrane"/>
    <property type="evidence" value="ECO:0007669"/>
    <property type="project" value="UniProtKB-SubCell"/>
</dbReference>
<feature type="transmembrane region" description="Helical" evidence="12">
    <location>
        <begin position="263"/>
        <end position="285"/>
    </location>
</feature>
<reference evidence="14 15" key="1">
    <citation type="submission" date="2019-03" db="EMBL/GenBank/DDBJ databases">
        <title>Genomic Encyclopedia of Type Strains, Phase IV (KMG-IV): sequencing the most valuable type-strain genomes for metagenomic binning, comparative biology and taxonomic classification.</title>
        <authorList>
            <person name="Goeker M."/>
        </authorList>
    </citation>
    <scope>NUCLEOTIDE SEQUENCE [LARGE SCALE GENOMIC DNA]</scope>
    <source>
        <strain evidence="14 15">DSM 100055</strain>
    </source>
</reference>
<keyword evidence="5 12" id="KW-0653">Protein transport</keyword>
<evidence type="ECO:0000256" key="9">
    <source>
        <dbReference type="ARBA" id="ARBA00059018"/>
    </source>
</evidence>
<dbReference type="InterPro" id="IPR022645">
    <property type="entry name" value="SecD/SecF_bac"/>
</dbReference>
<evidence type="ECO:0000256" key="1">
    <source>
        <dbReference type="ARBA" id="ARBA00004651"/>
    </source>
</evidence>
<comment type="similarity">
    <text evidence="11">In the N-terminal section; belongs to the SecD/SecF family. SecD subfamily.</text>
</comment>
<dbReference type="GO" id="GO:0006605">
    <property type="term" value="P:protein targeting"/>
    <property type="evidence" value="ECO:0007669"/>
    <property type="project" value="UniProtKB-UniRule"/>
</dbReference>
<sequence>MKRLEIINKTKIWLGFSAFLIVVSLIGIIKGLNLGIDFTGGSLVQVKFEKQADLKTLNNVFDEISNEISQVASTSRKVQIADDNSVIIRVPELTEEETGTLLKKLEEKYSKFDLLKVDKVGATIGKELKTSAISALIIGAILIVIYITIRFEFIFAIAAIIALLHDVIIAIGGIALLGYEVNTPFIAAVLTILGYSINDTIVVFDRIREVYRRNKARNLGEIIDESINDVIVRSINTSLTTFLAVVAILLFGGASLQTFITTLLIGIVSGTYSSIFVASPLVYLFEKNKKIKV</sequence>
<name>A0AA46I5E5_9FUSO</name>
<evidence type="ECO:0000256" key="11">
    <source>
        <dbReference type="ARBA" id="ARBA00061053"/>
    </source>
</evidence>
<dbReference type="NCBIfam" id="TIGR00916">
    <property type="entry name" value="2A0604s01"/>
    <property type="match status" value="1"/>
</dbReference>
<organism evidence="14 15">
    <name type="scientific">Hypnocyclicus thermotrophus</name>
    <dbReference type="NCBI Taxonomy" id="1627895"/>
    <lineage>
        <taxon>Bacteria</taxon>
        <taxon>Fusobacteriati</taxon>
        <taxon>Fusobacteriota</taxon>
        <taxon>Fusobacteriia</taxon>
        <taxon>Fusobacteriales</taxon>
        <taxon>Fusobacteriaceae</taxon>
        <taxon>Hypnocyclicus</taxon>
    </lineage>
</organism>
<accession>A0AA46I5E5</accession>
<gene>
    <name evidence="12" type="primary">secF</name>
    <name evidence="14" type="ORF">EV215_1556</name>
</gene>
<dbReference type="Pfam" id="PF07549">
    <property type="entry name" value="Sec_GG"/>
    <property type="match status" value="1"/>
</dbReference>
<keyword evidence="15" id="KW-1185">Reference proteome</keyword>
<evidence type="ECO:0000256" key="3">
    <source>
        <dbReference type="ARBA" id="ARBA00022475"/>
    </source>
</evidence>